<dbReference type="FunFam" id="3.40.50.720:FF:000203">
    <property type="entry name" value="D-3-phosphoglycerate dehydrogenase (SerA)"/>
    <property type="match status" value="1"/>
</dbReference>
<dbReference type="GO" id="GO:0016616">
    <property type="term" value="F:oxidoreductase activity, acting on the CH-OH group of donors, NAD or NADP as acceptor"/>
    <property type="evidence" value="ECO:0007669"/>
    <property type="project" value="InterPro"/>
</dbReference>
<evidence type="ECO:0000259" key="5">
    <source>
        <dbReference type="Pfam" id="PF00389"/>
    </source>
</evidence>
<evidence type="ECO:0000256" key="2">
    <source>
        <dbReference type="ARBA" id="ARBA00023002"/>
    </source>
</evidence>
<feature type="domain" description="D-isomer specific 2-hydroxyacid dehydrogenase catalytic" evidence="5">
    <location>
        <begin position="70"/>
        <end position="343"/>
    </location>
</feature>
<dbReference type="Pfam" id="PF02826">
    <property type="entry name" value="2-Hacid_dh_C"/>
    <property type="match status" value="1"/>
</dbReference>
<dbReference type="PANTHER" id="PTHR43761">
    <property type="entry name" value="D-ISOMER SPECIFIC 2-HYDROXYACID DEHYDROGENASE FAMILY PROTEIN (AFU_ORTHOLOGUE AFUA_1G13630)"/>
    <property type="match status" value="1"/>
</dbReference>
<gene>
    <name evidence="7" type="ORF">B0J11DRAFT_514449</name>
</gene>
<dbReference type="InterPro" id="IPR029752">
    <property type="entry name" value="D-isomer_DH_CS1"/>
</dbReference>
<accession>A0A9P9J024</accession>
<evidence type="ECO:0000256" key="4">
    <source>
        <dbReference type="RuleBase" id="RU003719"/>
    </source>
</evidence>
<dbReference type="InterPro" id="IPR036291">
    <property type="entry name" value="NAD(P)-bd_dom_sf"/>
</dbReference>
<comment type="caution">
    <text evidence="7">The sequence shown here is derived from an EMBL/GenBank/DDBJ whole genome shotgun (WGS) entry which is preliminary data.</text>
</comment>
<dbReference type="SUPFAM" id="SSF52283">
    <property type="entry name" value="Formate/glycerate dehydrogenase catalytic domain-like"/>
    <property type="match status" value="1"/>
</dbReference>
<dbReference type="OrthoDB" id="298012at2759"/>
<dbReference type="Gene3D" id="3.40.50.720">
    <property type="entry name" value="NAD(P)-binding Rossmann-like Domain"/>
    <property type="match status" value="2"/>
</dbReference>
<dbReference type="PROSITE" id="PS00065">
    <property type="entry name" value="D_2_HYDROXYACID_DH_1"/>
    <property type="match status" value="1"/>
</dbReference>
<comment type="similarity">
    <text evidence="1 4">Belongs to the D-isomer specific 2-hydroxyacid dehydrogenase family.</text>
</comment>
<feature type="domain" description="D-isomer specific 2-hydroxyacid dehydrogenase NAD-binding" evidence="6">
    <location>
        <begin position="141"/>
        <end position="320"/>
    </location>
</feature>
<dbReference type="GO" id="GO:0051287">
    <property type="term" value="F:NAD binding"/>
    <property type="evidence" value="ECO:0007669"/>
    <property type="project" value="InterPro"/>
</dbReference>
<dbReference type="SUPFAM" id="SSF51735">
    <property type="entry name" value="NAD(P)-binding Rossmann-fold domains"/>
    <property type="match status" value="1"/>
</dbReference>
<keyword evidence="2 4" id="KW-0560">Oxidoreductase</keyword>
<dbReference type="PANTHER" id="PTHR43761:SF1">
    <property type="entry name" value="D-ISOMER SPECIFIC 2-HYDROXYACID DEHYDROGENASE CATALYTIC DOMAIN-CONTAINING PROTEIN-RELATED"/>
    <property type="match status" value="1"/>
</dbReference>
<dbReference type="AlphaFoldDB" id="A0A9P9J024"/>
<evidence type="ECO:0000259" key="6">
    <source>
        <dbReference type="Pfam" id="PF02826"/>
    </source>
</evidence>
<sequence>MASFASLNFFQAFSPKMSPSRTKSPDDSTELARAHNGKTKSNIYLLEQFPPQAIQHCQSLFNTILPDDPEIENWRENADSILVREKIISAEDIAKARRLRAIGKQGTGIDIIDQDACAKHGISILNTPGVNAQSVAELVLSLTMAIARQLRDISVKQAAGLEVRKEHCCGTTLIGKTVGIVGMGNIGSAVARMFRGAFGASIYACDPFAPDDIWTDIPHSRVRNWEEMLPHVDVLTLHVPLNAETRGLVGAVQLRSMRPGSILINVARGGIVNENDLIIALEEGWIYGAGLDCHEEEPPTLQKYERLWATGKVVSTPHIGATTAETQVLTSTAAIDRVFKYLNSLS</sequence>
<dbReference type="InterPro" id="IPR050418">
    <property type="entry name" value="D-iso_2-hydroxyacid_DH_PdxB"/>
</dbReference>
<dbReference type="InterPro" id="IPR006140">
    <property type="entry name" value="D-isomer_DH_NAD-bd"/>
</dbReference>
<dbReference type="InterPro" id="IPR006139">
    <property type="entry name" value="D-isomer_2_OHA_DH_cat_dom"/>
</dbReference>
<keyword evidence="3" id="KW-0520">NAD</keyword>
<evidence type="ECO:0000313" key="8">
    <source>
        <dbReference type="Proteomes" id="UP000700596"/>
    </source>
</evidence>
<name>A0A9P9J024_9PLEO</name>
<dbReference type="EMBL" id="JAGMWT010000001">
    <property type="protein sequence ID" value="KAH7138451.1"/>
    <property type="molecule type" value="Genomic_DNA"/>
</dbReference>
<evidence type="ECO:0000256" key="3">
    <source>
        <dbReference type="ARBA" id="ARBA00023027"/>
    </source>
</evidence>
<reference evidence="7" key="1">
    <citation type="journal article" date="2021" name="Nat. Commun.">
        <title>Genetic determinants of endophytism in the Arabidopsis root mycobiome.</title>
        <authorList>
            <person name="Mesny F."/>
            <person name="Miyauchi S."/>
            <person name="Thiergart T."/>
            <person name="Pickel B."/>
            <person name="Atanasova L."/>
            <person name="Karlsson M."/>
            <person name="Huettel B."/>
            <person name="Barry K.W."/>
            <person name="Haridas S."/>
            <person name="Chen C."/>
            <person name="Bauer D."/>
            <person name="Andreopoulos W."/>
            <person name="Pangilinan J."/>
            <person name="LaButti K."/>
            <person name="Riley R."/>
            <person name="Lipzen A."/>
            <person name="Clum A."/>
            <person name="Drula E."/>
            <person name="Henrissat B."/>
            <person name="Kohler A."/>
            <person name="Grigoriev I.V."/>
            <person name="Martin F.M."/>
            <person name="Hacquard S."/>
        </authorList>
    </citation>
    <scope>NUCLEOTIDE SEQUENCE</scope>
    <source>
        <strain evidence="7">MPI-CAGE-CH-0243</strain>
    </source>
</reference>
<evidence type="ECO:0000313" key="7">
    <source>
        <dbReference type="EMBL" id="KAH7138451.1"/>
    </source>
</evidence>
<dbReference type="PROSITE" id="PS00671">
    <property type="entry name" value="D_2_HYDROXYACID_DH_3"/>
    <property type="match status" value="1"/>
</dbReference>
<dbReference type="Proteomes" id="UP000700596">
    <property type="component" value="Unassembled WGS sequence"/>
</dbReference>
<organism evidence="7 8">
    <name type="scientific">Dendryphion nanum</name>
    <dbReference type="NCBI Taxonomy" id="256645"/>
    <lineage>
        <taxon>Eukaryota</taxon>
        <taxon>Fungi</taxon>
        <taxon>Dikarya</taxon>
        <taxon>Ascomycota</taxon>
        <taxon>Pezizomycotina</taxon>
        <taxon>Dothideomycetes</taxon>
        <taxon>Pleosporomycetidae</taxon>
        <taxon>Pleosporales</taxon>
        <taxon>Torulaceae</taxon>
        <taxon>Dendryphion</taxon>
    </lineage>
</organism>
<proteinExistence type="inferred from homology"/>
<dbReference type="InterPro" id="IPR029753">
    <property type="entry name" value="D-isomer_DH_CS"/>
</dbReference>
<protein>
    <submittedName>
        <fullName evidence="7">D-3-phosphoglycerate dehydrogenase-like protein</fullName>
    </submittedName>
</protein>
<keyword evidence="8" id="KW-1185">Reference proteome</keyword>
<dbReference type="Pfam" id="PF00389">
    <property type="entry name" value="2-Hacid_dh"/>
    <property type="match status" value="1"/>
</dbReference>
<evidence type="ECO:0000256" key="1">
    <source>
        <dbReference type="ARBA" id="ARBA00005854"/>
    </source>
</evidence>